<comment type="subcellular location">
    <subcellularLocation>
        <location evidence="6">Cytoplasm</location>
    </subcellularLocation>
</comment>
<dbReference type="NCBIfam" id="TIGR01033">
    <property type="entry name" value="YebC/PmpR family DNA-binding transcriptional regulator"/>
    <property type="match status" value="1"/>
</dbReference>
<dbReference type="InterPro" id="IPR017856">
    <property type="entry name" value="Integrase-like_N"/>
</dbReference>
<dbReference type="NCBIfam" id="NF009044">
    <property type="entry name" value="PRK12378.1"/>
    <property type="match status" value="1"/>
</dbReference>
<proteinExistence type="inferred from homology"/>
<keyword evidence="2 6" id="KW-0963">Cytoplasm</keyword>
<dbReference type="PANTHER" id="PTHR12532">
    <property type="entry name" value="TRANSLATIONAL ACTIVATOR OF CYTOCHROME C OXIDASE 1"/>
    <property type="match status" value="1"/>
</dbReference>
<keyword evidence="3 6" id="KW-0805">Transcription regulation</keyword>
<feature type="domain" description="TACO1/YebC-like second and third" evidence="7">
    <location>
        <begin position="83"/>
        <end position="240"/>
    </location>
</feature>
<dbReference type="PANTHER" id="PTHR12532:SF6">
    <property type="entry name" value="TRANSCRIPTIONAL REGULATORY PROTEIN YEBC-RELATED"/>
    <property type="match status" value="1"/>
</dbReference>
<feature type="domain" description="TACO1/YebC-like N-terminal" evidence="8">
    <location>
        <begin position="5"/>
        <end position="76"/>
    </location>
</feature>
<evidence type="ECO:0000256" key="1">
    <source>
        <dbReference type="ARBA" id="ARBA00008724"/>
    </source>
</evidence>
<evidence type="ECO:0000259" key="8">
    <source>
        <dbReference type="Pfam" id="PF20772"/>
    </source>
</evidence>
<evidence type="ECO:0000256" key="2">
    <source>
        <dbReference type="ARBA" id="ARBA00022490"/>
    </source>
</evidence>
<dbReference type="SUPFAM" id="SSF75625">
    <property type="entry name" value="YebC-like"/>
    <property type="match status" value="1"/>
</dbReference>
<evidence type="ECO:0000256" key="4">
    <source>
        <dbReference type="ARBA" id="ARBA00023125"/>
    </source>
</evidence>
<evidence type="ECO:0000256" key="3">
    <source>
        <dbReference type="ARBA" id="ARBA00023015"/>
    </source>
</evidence>
<dbReference type="Gene3D" id="1.10.10.200">
    <property type="match status" value="1"/>
</dbReference>
<dbReference type="InterPro" id="IPR002876">
    <property type="entry name" value="Transcrip_reg_TACO1-like"/>
</dbReference>
<protein>
    <recommendedName>
        <fullName evidence="6">Probable transcriptional regulatory protein A2493_02590</fullName>
    </recommendedName>
</protein>
<dbReference type="HAMAP" id="MF_00693">
    <property type="entry name" value="Transcrip_reg_TACO1"/>
    <property type="match status" value="1"/>
</dbReference>
<reference evidence="9 10" key="1">
    <citation type="journal article" date="2016" name="Nat. Commun.">
        <title>Thousands of microbial genomes shed light on interconnected biogeochemical processes in an aquifer system.</title>
        <authorList>
            <person name="Anantharaman K."/>
            <person name="Brown C.T."/>
            <person name="Hug L.A."/>
            <person name="Sharon I."/>
            <person name="Castelle C.J."/>
            <person name="Probst A.J."/>
            <person name="Thomas B.C."/>
            <person name="Singh A."/>
            <person name="Wilkins M.J."/>
            <person name="Karaoz U."/>
            <person name="Brodie E.L."/>
            <person name="Williams K.H."/>
            <person name="Hubbard S.S."/>
            <person name="Banfield J.F."/>
        </authorList>
    </citation>
    <scope>NUCLEOTIDE SEQUENCE [LARGE SCALE GENOMIC DNA]</scope>
</reference>
<gene>
    <name evidence="9" type="ORF">A2493_02590</name>
</gene>
<evidence type="ECO:0000256" key="6">
    <source>
        <dbReference type="HAMAP-Rule" id="MF_00693"/>
    </source>
</evidence>
<evidence type="ECO:0000256" key="5">
    <source>
        <dbReference type="ARBA" id="ARBA00023163"/>
    </source>
</evidence>
<dbReference type="InterPro" id="IPR026564">
    <property type="entry name" value="Transcrip_reg_TACO1-like_dom3"/>
</dbReference>
<keyword evidence="4 6" id="KW-0238">DNA-binding</keyword>
<sequence>MSGHSKWHNIQGKKGKADKARSNLFTKLAKTITVAAQLGGGDVEMNFSLRLAIDKAKAGNMPKDNIERAIKRGTGELEGGVLQEVVYEGYGPGGVAILIKTVTDNINRTISELKGTFNKYNASLGAKGSVQWQFENVTVVRITAEEKTKIKNWEEAQLELMDAGVDDIRESEQGVELVGAMDKFQSIMETVEKLGCEVETSGLEWLAKETIELPADKSESLEKLVEALHDLDDIEDVYTNEE</sequence>
<comment type="similarity">
    <text evidence="1 6">Belongs to the TACO1 family.</text>
</comment>
<name>A0A1F6NQ94_9BACT</name>
<evidence type="ECO:0000313" key="10">
    <source>
        <dbReference type="Proteomes" id="UP000178349"/>
    </source>
</evidence>
<dbReference type="InterPro" id="IPR048300">
    <property type="entry name" value="TACO1_YebC-like_2nd/3rd_dom"/>
</dbReference>
<evidence type="ECO:0000313" key="9">
    <source>
        <dbReference type="EMBL" id="OGH85940.1"/>
    </source>
</evidence>
<organism evidence="9 10">
    <name type="scientific">Candidatus Magasanikbacteria bacterium RIFOXYC12_FULL_33_11</name>
    <dbReference type="NCBI Taxonomy" id="1798701"/>
    <lineage>
        <taxon>Bacteria</taxon>
        <taxon>Candidatus Magasanikiibacteriota</taxon>
    </lineage>
</organism>
<accession>A0A1F6NQ94</accession>
<keyword evidence="5 6" id="KW-0804">Transcription</keyword>
<dbReference type="NCBIfam" id="NF001030">
    <property type="entry name" value="PRK00110.1"/>
    <property type="match status" value="1"/>
</dbReference>
<evidence type="ECO:0000259" key="7">
    <source>
        <dbReference type="Pfam" id="PF01709"/>
    </source>
</evidence>
<dbReference type="Pfam" id="PF01709">
    <property type="entry name" value="Transcrip_reg"/>
    <property type="match status" value="1"/>
</dbReference>
<dbReference type="InterPro" id="IPR049083">
    <property type="entry name" value="TACO1_YebC_N"/>
</dbReference>
<comment type="caution">
    <text evidence="9">The sequence shown here is derived from an EMBL/GenBank/DDBJ whole genome shotgun (WGS) entry which is preliminary data.</text>
</comment>
<dbReference type="Pfam" id="PF20772">
    <property type="entry name" value="TACO1_YebC_N"/>
    <property type="match status" value="1"/>
</dbReference>
<dbReference type="Proteomes" id="UP000178349">
    <property type="component" value="Unassembled WGS sequence"/>
</dbReference>
<dbReference type="FunFam" id="1.10.10.200:FF:000002">
    <property type="entry name" value="Probable transcriptional regulatory protein CLM62_37755"/>
    <property type="match status" value="1"/>
</dbReference>
<dbReference type="GO" id="GO:0006355">
    <property type="term" value="P:regulation of DNA-templated transcription"/>
    <property type="evidence" value="ECO:0007669"/>
    <property type="project" value="UniProtKB-UniRule"/>
</dbReference>
<dbReference type="AlphaFoldDB" id="A0A1F6NQ94"/>
<dbReference type="InterPro" id="IPR029072">
    <property type="entry name" value="YebC-like"/>
</dbReference>
<dbReference type="Gene3D" id="3.30.70.980">
    <property type="match status" value="2"/>
</dbReference>
<dbReference type="GO" id="GO:0005829">
    <property type="term" value="C:cytosol"/>
    <property type="evidence" value="ECO:0007669"/>
    <property type="project" value="TreeGrafter"/>
</dbReference>
<dbReference type="GO" id="GO:0003677">
    <property type="term" value="F:DNA binding"/>
    <property type="evidence" value="ECO:0007669"/>
    <property type="project" value="UniProtKB-UniRule"/>
</dbReference>
<dbReference type="EMBL" id="MFQW01000034">
    <property type="protein sequence ID" value="OGH85940.1"/>
    <property type="molecule type" value="Genomic_DNA"/>
</dbReference>